<evidence type="ECO:0000313" key="1">
    <source>
        <dbReference type="EMBL" id="KAK8748857.1"/>
    </source>
</evidence>
<accession>A0AAW0YB39</accession>
<dbReference type="AlphaFoldDB" id="A0AAW0YB39"/>
<gene>
    <name evidence="1" type="ORF">OTU49_016031</name>
</gene>
<dbReference type="EMBL" id="JARKIK010000011">
    <property type="protein sequence ID" value="KAK8748857.1"/>
    <property type="molecule type" value="Genomic_DNA"/>
</dbReference>
<name>A0AAW0YB39_CHEQU</name>
<keyword evidence="2" id="KW-1185">Reference proteome</keyword>
<evidence type="ECO:0000313" key="2">
    <source>
        <dbReference type="Proteomes" id="UP001445076"/>
    </source>
</evidence>
<comment type="caution">
    <text evidence="1">The sequence shown here is derived from an EMBL/GenBank/DDBJ whole genome shotgun (WGS) entry which is preliminary data.</text>
</comment>
<dbReference type="Proteomes" id="UP001445076">
    <property type="component" value="Unassembled WGS sequence"/>
</dbReference>
<protein>
    <submittedName>
        <fullName evidence="1">Uncharacterized protein</fullName>
    </submittedName>
</protein>
<reference evidence="1 2" key="1">
    <citation type="journal article" date="2024" name="BMC Genomics">
        <title>Genome assembly of redclaw crayfish (Cherax quadricarinatus) provides insights into its immune adaptation and hypoxia tolerance.</title>
        <authorList>
            <person name="Liu Z."/>
            <person name="Zheng J."/>
            <person name="Li H."/>
            <person name="Fang K."/>
            <person name="Wang S."/>
            <person name="He J."/>
            <person name="Zhou D."/>
            <person name="Weng S."/>
            <person name="Chi M."/>
            <person name="Gu Z."/>
            <person name="He J."/>
            <person name="Li F."/>
            <person name="Wang M."/>
        </authorList>
    </citation>
    <scope>NUCLEOTIDE SEQUENCE [LARGE SCALE GENOMIC DNA]</scope>
    <source>
        <strain evidence="1">ZL_2023a</strain>
    </source>
</reference>
<organism evidence="1 2">
    <name type="scientific">Cherax quadricarinatus</name>
    <name type="common">Australian red claw crayfish</name>
    <dbReference type="NCBI Taxonomy" id="27406"/>
    <lineage>
        <taxon>Eukaryota</taxon>
        <taxon>Metazoa</taxon>
        <taxon>Ecdysozoa</taxon>
        <taxon>Arthropoda</taxon>
        <taxon>Crustacea</taxon>
        <taxon>Multicrustacea</taxon>
        <taxon>Malacostraca</taxon>
        <taxon>Eumalacostraca</taxon>
        <taxon>Eucarida</taxon>
        <taxon>Decapoda</taxon>
        <taxon>Pleocyemata</taxon>
        <taxon>Astacidea</taxon>
        <taxon>Parastacoidea</taxon>
        <taxon>Parastacidae</taxon>
        <taxon>Cherax</taxon>
    </lineage>
</organism>
<proteinExistence type="predicted"/>
<sequence length="102" mass="11844">MLSGCLYHRLESVLPPLIPKGNSQMVCMTKEDMLYSSEIGDQDFSRLEFLSACVIMKDEYTAHHLLPRVPHSFYPALFQAVMQKCYYSRNRMPGIRALWLVQ</sequence>